<evidence type="ECO:0000313" key="2">
    <source>
        <dbReference type="Proteomes" id="UP001229346"/>
    </source>
</evidence>
<dbReference type="EMBL" id="JAUSSU010000028">
    <property type="protein sequence ID" value="MDQ0116812.1"/>
    <property type="molecule type" value="Genomic_DNA"/>
</dbReference>
<proteinExistence type="predicted"/>
<sequence>MNPVNSTGLWFDPILINNPIWIQHQAIDYSPGAAAQVLTARFLNKATTTYDTWRT</sequence>
<dbReference type="RefSeq" id="WP_307210703.1">
    <property type="nucleotide sequence ID" value="NZ_JAUSSU010000028.1"/>
</dbReference>
<reference evidence="1 2" key="1">
    <citation type="submission" date="2023-07" db="EMBL/GenBank/DDBJ databases">
        <title>Sorghum-associated microbial communities from plants grown in Nebraska, USA.</title>
        <authorList>
            <person name="Schachtman D."/>
        </authorList>
    </citation>
    <scope>NUCLEOTIDE SEQUENCE [LARGE SCALE GENOMIC DNA]</scope>
    <source>
        <strain evidence="1 2">CC482</strain>
    </source>
</reference>
<organism evidence="1 2">
    <name type="scientific">Paenibacillus harenae</name>
    <dbReference type="NCBI Taxonomy" id="306543"/>
    <lineage>
        <taxon>Bacteria</taxon>
        <taxon>Bacillati</taxon>
        <taxon>Bacillota</taxon>
        <taxon>Bacilli</taxon>
        <taxon>Bacillales</taxon>
        <taxon>Paenibacillaceae</taxon>
        <taxon>Paenibacillus</taxon>
    </lineage>
</organism>
<keyword evidence="2" id="KW-1185">Reference proteome</keyword>
<name>A0ABT9UB00_PAEHA</name>
<gene>
    <name evidence="1" type="ORF">J2T15_006299</name>
</gene>
<accession>A0ABT9UB00</accession>
<protein>
    <submittedName>
        <fullName evidence="1">Uncharacterized protein</fullName>
    </submittedName>
</protein>
<dbReference type="Proteomes" id="UP001229346">
    <property type="component" value="Unassembled WGS sequence"/>
</dbReference>
<comment type="caution">
    <text evidence="1">The sequence shown here is derived from an EMBL/GenBank/DDBJ whole genome shotgun (WGS) entry which is preliminary data.</text>
</comment>
<evidence type="ECO:0000313" key="1">
    <source>
        <dbReference type="EMBL" id="MDQ0116812.1"/>
    </source>
</evidence>